<feature type="domain" description="Ribosome recycling factor" evidence="6">
    <location>
        <begin position="31"/>
        <end position="186"/>
    </location>
</feature>
<organism evidence="7 8">
    <name type="scientific">Ascoidea rubescens DSM 1968</name>
    <dbReference type="NCBI Taxonomy" id="1344418"/>
    <lineage>
        <taxon>Eukaryota</taxon>
        <taxon>Fungi</taxon>
        <taxon>Dikarya</taxon>
        <taxon>Ascomycota</taxon>
        <taxon>Saccharomycotina</taxon>
        <taxon>Saccharomycetes</taxon>
        <taxon>Ascoideaceae</taxon>
        <taxon>Ascoidea</taxon>
    </lineage>
</organism>
<dbReference type="InterPro" id="IPR002661">
    <property type="entry name" value="Ribosome_recyc_fac"/>
</dbReference>
<keyword evidence="3" id="KW-0648">Protein biosynthesis</keyword>
<dbReference type="PANTHER" id="PTHR20982:SF3">
    <property type="entry name" value="MITOCHONDRIAL RIBOSOME RECYCLING FACTOR PSEUDO 1"/>
    <property type="match status" value="1"/>
</dbReference>
<evidence type="ECO:0000256" key="3">
    <source>
        <dbReference type="ARBA" id="ARBA00022917"/>
    </source>
</evidence>
<dbReference type="RefSeq" id="XP_020044802.1">
    <property type="nucleotide sequence ID" value="XM_020189412.1"/>
</dbReference>
<dbReference type="SUPFAM" id="SSF55194">
    <property type="entry name" value="Ribosome recycling factor, RRF"/>
    <property type="match status" value="1"/>
</dbReference>
<dbReference type="Pfam" id="PF01765">
    <property type="entry name" value="RRF"/>
    <property type="match status" value="1"/>
</dbReference>
<comment type="function">
    <text evidence="4">Necessary for protein synthesis in mitochondria. Functions as a ribosome recycling factor in mitochondria.</text>
</comment>
<dbReference type="PANTHER" id="PTHR20982">
    <property type="entry name" value="RIBOSOME RECYCLING FACTOR"/>
    <property type="match status" value="1"/>
</dbReference>
<evidence type="ECO:0000256" key="4">
    <source>
        <dbReference type="ARBA" id="ARBA00024909"/>
    </source>
</evidence>
<sequence>ESEEDDKPDFILDIKAVDADFKKVIVEYEKSSNLIKQGKYDGKKFYELTIKIHNVDYRFKQVAQVLAKVGNNIVIDVFDPNHVKYVISAILSELNLNPQVDAKNSQQLKIEIPPRTLEDNKEIIKNLKTNRDLFKNSLNKTSLENIRSKILNDIKKMKNEDLGKKYSAQLEKLHKEYVKKMEDHLK</sequence>
<proteinExistence type="inferred from homology"/>
<evidence type="ECO:0000259" key="6">
    <source>
        <dbReference type="Pfam" id="PF01765"/>
    </source>
</evidence>
<dbReference type="GO" id="GO:0005739">
    <property type="term" value="C:mitochondrion"/>
    <property type="evidence" value="ECO:0007669"/>
    <property type="project" value="EnsemblFungi"/>
</dbReference>
<reference evidence="8" key="1">
    <citation type="submission" date="2016-05" db="EMBL/GenBank/DDBJ databases">
        <title>Comparative genomics of biotechnologically important yeasts.</title>
        <authorList>
            <consortium name="DOE Joint Genome Institute"/>
            <person name="Riley R."/>
            <person name="Haridas S."/>
            <person name="Wolfe K.H."/>
            <person name="Lopes M.R."/>
            <person name="Hittinger C.T."/>
            <person name="Goker M."/>
            <person name="Salamov A."/>
            <person name="Wisecaver J."/>
            <person name="Long T.M."/>
            <person name="Aerts A.L."/>
            <person name="Barry K."/>
            <person name="Choi C."/>
            <person name="Clum A."/>
            <person name="Coughlan A.Y."/>
            <person name="Deshpande S."/>
            <person name="Douglass A.P."/>
            <person name="Hanson S.J."/>
            <person name="Klenk H.-P."/>
            <person name="Labutti K."/>
            <person name="Lapidus A."/>
            <person name="Lindquist E."/>
            <person name="Lipzen A."/>
            <person name="Meier-Kolthoff J.P."/>
            <person name="Ohm R.A."/>
            <person name="Otillar R.P."/>
            <person name="Pangilinan J."/>
            <person name="Peng Y."/>
            <person name="Rokas A."/>
            <person name="Rosa C.A."/>
            <person name="Scheuner C."/>
            <person name="Sibirny A.A."/>
            <person name="Slot J.C."/>
            <person name="Stielow J.B."/>
            <person name="Sun H."/>
            <person name="Kurtzman C.P."/>
            <person name="Blackwell M."/>
            <person name="Grigoriev I.V."/>
            <person name="Jeffries T.W."/>
        </authorList>
    </citation>
    <scope>NUCLEOTIDE SEQUENCE [LARGE SCALE GENOMIC DNA]</scope>
    <source>
        <strain evidence="8">DSM 1968</strain>
    </source>
</reference>
<feature type="non-terminal residue" evidence="7">
    <location>
        <position position="186"/>
    </location>
</feature>
<dbReference type="InParanoid" id="A0A1D2VAB8"/>
<dbReference type="Proteomes" id="UP000095038">
    <property type="component" value="Unassembled WGS sequence"/>
</dbReference>
<dbReference type="Gene3D" id="1.10.132.20">
    <property type="entry name" value="Ribosome-recycling factor"/>
    <property type="match status" value="1"/>
</dbReference>
<gene>
    <name evidence="7" type="ORF">ASCRUDRAFT_16381</name>
</gene>
<comment type="similarity">
    <text evidence="1">Belongs to the RRF family.</text>
</comment>
<evidence type="ECO:0000256" key="2">
    <source>
        <dbReference type="ARBA" id="ARBA00020581"/>
    </source>
</evidence>
<dbReference type="STRING" id="1344418.A0A1D2VAB8"/>
<name>A0A1D2VAB8_9ASCO</name>
<dbReference type="InterPro" id="IPR036191">
    <property type="entry name" value="RRF_sf"/>
</dbReference>
<dbReference type="OrthoDB" id="407355at2759"/>
<evidence type="ECO:0000256" key="5">
    <source>
        <dbReference type="ARBA" id="ARBA00033107"/>
    </source>
</evidence>
<dbReference type="Gene3D" id="3.30.1360.40">
    <property type="match status" value="1"/>
</dbReference>
<dbReference type="GO" id="GO:0043023">
    <property type="term" value="F:ribosomal large subunit binding"/>
    <property type="evidence" value="ECO:0007669"/>
    <property type="project" value="TreeGrafter"/>
</dbReference>
<accession>A0A1D2VAB8</accession>
<evidence type="ECO:0000313" key="7">
    <source>
        <dbReference type="EMBL" id="ODV58495.1"/>
    </source>
</evidence>
<protein>
    <recommendedName>
        <fullName evidence="2">Ribosome-recycling factor, mitochondrial</fullName>
    </recommendedName>
    <alternativeName>
        <fullName evidence="5">Ribosome-releasing factor, mitochondrial</fullName>
    </alternativeName>
</protein>
<feature type="non-terminal residue" evidence="7">
    <location>
        <position position="1"/>
    </location>
</feature>
<evidence type="ECO:0000256" key="1">
    <source>
        <dbReference type="ARBA" id="ARBA00005912"/>
    </source>
</evidence>
<dbReference type="AlphaFoldDB" id="A0A1D2VAB8"/>
<evidence type="ECO:0000313" key="8">
    <source>
        <dbReference type="Proteomes" id="UP000095038"/>
    </source>
</evidence>
<dbReference type="GO" id="GO:0032543">
    <property type="term" value="P:mitochondrial translation"/>
    <property type="evidence" value="ECO:0007669"/>
    <property type="project" value="EnsemblFungi"/>
</dbReference>
<dbReference type="GeneID" id="30963048"/>
<dbReference type="InterPro" id="IPR023584">
    <property type="entry name" value="Ribosome_recyc_fac_dom"/>
</dbReference>
<dbReference type="EMBL" id="KV454491">
    <property type="protein sequence ID" value="ODV58495.1"/>
    <property type="molecule type" value="Genomic_DNA"/>
</dbReference>
<dbReference type="FunCoup" id="A0A1D2VAB8">
    <property type="interactions" value="72"/>
</dbReference>
<keyword evidence="8" id="KW-1185">Reference proteome</keyword>